<organism evidence="1 2">
    <name type="scientific">Deinococcus arenicola</name>
    <dbReference type="NCBI Taxonomy" id="2994950"/>
    <lineage>
        <taxon>Bacteria</taxon>
        <taxon>Thermotogati</taxon>
        <taxon>Deinococcota</taxon>
        <taxon>Deinococci</taxon>
        <taxon>Deinococcales</taxon>
        <taxon>Deinococcaceae</taxon>
        <taxon>Deinococcus</taxon>
    </lineage>
</organism>
<evidence type="ECO:0000313" key="2">
    <source>
        <dbReference type="Proteomes" id="UP001276150"/>
    </source>
</evidence>
<sequence length="243" mass="27560">MGRMRRFAQYAFAPWPDKELTERVNHFERPGITRVEQNFNGESALLVEIRDMAHSPDSQVMGDDGKWHANPSGIPGKVCLSWDGFHARVFALESYDEFYCGPYAHAYAWKEGTERNFLHEIVSEPDAWIKEILEDNPHTGVFPTGGQPVAALDSVLKRNPGMGVPTGRFFPPDVRLGDDGKHPVFFASDPPSAEDEAEMDRVQAEMLAQMIGKPRYRHLFIASDSHMLEILCTDLPSWKWVEE</sequence>
<protein>
    <recommendedName>
        <fullName evidence="3">DUF1963 domain-containing protein</fullName>
    </recommendedName>
</protein>
<dbReference type="RefSeq" id="WP_317639056.1">
    <property type="nucleotide sequence ID" value="NZ_JAPMIV010000004.1"/>
</dbReference>
<gene>
    <name evidence="1" type="ORF">ORD21_03900</name>
</gene>
<accession>A0ABU4DNR0</accession>
<evidence type="ECO:0008006" key="3">
    <source>
        <dbReference type="Google" id="ProtNLM"/>
    </source>
</evidence>
<proteinExistence type="predicted"/>
<name>A0ABU4DNR0_9DEIO</name>
<dbReference type="EMBL" id="JAPMIV010000004">
    <property type="protein sequence ID" value="MDV6373739.1"/>
    <property type="molecule type" value="Genomic_DNA"/>
</dbReference>
<keyword evidence="2" id="KW-1185">Reference proteome</keyword>
<reference evidence="1 2" key="1">
    <citation type="submission" date="2022-11" db="EMBL/GenBank/DDBJ databases">
        <title>Deinococcus ZS9-10, Low Temperature and Draught-tolerating, UV-resistant Bacteria from Continental Antarctica.</title>
        <authorList>
            <person name="Cheng L."/>
        </authorList>
    </citation>
    <scope>NUCLEOTIDE SEQUENCE [LARGE SCALE GENOMIC DNA]</scope>
    <source>
        <strain evidence="1 2">ZS9-10</strain>
    </source>
</reference>
<dbReference type="Proteomes" id="UP001276150">
    <property type="component" value="Unassembled WGS sequence"/>
</dbReference>
<evidence type="ECO:0000313" key="1">
    <source>
        <dbReference type="EMBL" id="MDV6373739.1"/>
    </source>
</evidence>
<comment type="caution">
    <text evidence="1">The sequence shown here is derived from an EMBL/GenBank/DDBJ whole genome shotgun (WGS) entry which is preliminary data.</text>
</comment>